<gene>
    <name evidence="1" type="ORF">K3G42_007039</name>
</gene>
<dbReference type="EMBL" id="CM037617">
    <property type="protein sequence ID" value="KAH8004294.1"/>
    <property type="molecule type" value="Genomic_DNA"/>
</dbReference>
<sequence>MENGTDNDWSPRLWVVSTPIYLFSSSHSAKRLQRKSSPMGLINEDHELEMVGPTPVATAFIDPHQQKENPNQAAAVIRSRSRKAHRPSSRSTAAATPPCSRNPSAKSAFTAISAAEEALPRHNTRQTPSPHQYSQPQDCLSEADRRARRLRRSSFRAKHNAKAPPKGAL</sequence>
<proteinExistence type="predicted"/>
<evidence type="ECO:0000313" key="1">
    <source>
        <dbReference type="EMBL" id="KAH8004294.1"/>
    </source>
</evidence>
<comment type="caution">
    <text evidence="1">The sequence shown here is derived from an EMBL/GenBank/DDBJ whole genome shotgun (WGS) entry which is preliminary data.</text>
</comment>
<name>A0ACB8FG84_9SAUR</name>
<evidence type="ECO:0000313" key="2">
    <source>
        <dbReference type="Proteomes" id="UP000827872"/>
    </source>
</evidence>
<protein>
    <submittedName>
        <fullName evidence="1">Uncharacterized protein</fullName>
    </submittedName>
</protein>
<keyword evidence="2" id="KW-1185">Reference proteome</keyword>
<organism evidence="1 2">
    <name type="scientific">Sphaerodactylus townsendi</name>
    <dbReference type="NCBI Taxonomy" id="933632"/>
    <lineage>
        <taxon>Eukaryota</taxon>
        <taxon>Metazoa</taxon>
        <taxon>Chordata</taxon>
        <taxon>Craniata</taxon>
        <taxon>Vertebrata</taxon>
        <taxon>Euteleostomi</taxon>
        <taxon>Lepidosauria</taxon>
        <taxon>Squamata</taxon>
        <taxon>Bifurcata</taxon>
        <taxon>Gekkota</taxon>
        <taxon>Sphaerodactylidae</taxon>
        <taxon>Sphaerodactylus</taxon>
    </lineage>
</organism>
<reference evidence="1" key="1">
    <citation type="submission" date="2021-08" db="EMBL/GenBank/DDBJ databases">
        <title>The first chromosome-level gecko genome reveals the dynamic sex chromosomes of Neotropical dwarf geckos (Sphaerodactylidae: Sphaerodactylus).</title>
        <authorList>
            <person name="Pinto B.J."/>
            <person name="Keating S.E."/>
            <person name="Gamble T."/>
        </authorList>
    </citation>
    <scope>NUCLEOTIDE SEQUENCE</scope>
    <source>
        <strain evidence="1">TG3544</strain>
    </source>
</reference>
<dbReference type="Proteomes" id="UP000827872">
    <property type="component" value="Linkage Group LG04"/>
</dbReference>
<accession>A0ACB8FG84</accession>